<gene>
    <name evidence="2" type="ORF">Asulf_02002</name>
</gene>
<dbReference type="Pfam" id="PF04014">
    <property type="entry name" value="MazE_antitoxin"/>
    <property type="match status" value="1"/>
</dbReference>
<dbReference type="Gene3D" id="1.20.58.220">
    <property type="entry name" value="Phosphate transport system protein phou homolog 2, domain 2"/>
    <property type="match status" value="1"/>
</dbReference>
<dbReference type="KEGG" id="ast:Asulf_02002"/>
<evidence type="ECO:0000259" key="1">
    <source>
        <dbReference type="SMART" id="SM00966"/>
    </source>
</evidence>
<dbReference type="AlphaFoldDB" id="N0BI50"/>
<feature type="domain" description="SpoVT-AbrB" evidence="1">
    <location>
        <begin position="8"/>
        <end position="53"/>
    </location>
</feature>
<dbReference type="GO" id="GO:0030643">
    <property type="term" value="P:intracellular phosphate ion homeostasis"/>
    <property type="evidence" value="ECO:0007669"/>
    <property type="project" value="InterPro"/>
</dbReference>
<organism evidence="2 3">
    <name type="scientific">Archaeoglobus sulfaticallidus PM70-1</name>
    <dbReference type="NCBI Taxonomy" id="387631"/>
    <lineage>
        <taxon>Archaea</taxon>
        <taxon>Methanobacteriati</taxon>
        <taxon>Methanobacteriota</taxon>
        <taxon>Archaeoglobi</taxon>
        <taxon>Archaeoglobales</taxon>
        <taxon>Archaeoglobaceae</taxon>
        <taxon>Archaeoglobus</taxon>
    </lineage>
</organism>
<dbReference type="Pfam" id="PF01895">
    <property type="entry name" value="PhoU"/>
    <property type="match status" value="1"/>
</dbReference>
<dbReference type="STRING" id="387631.Asulf_02002"/>
<dbReference type="SUPFAM" id="SSF109755">
    <property type="entry name" value="PhoU-like"/>
    <property type="match status" value="1"/>
</dbReference>
<dbReference type="Proteomes" id="UP000013307">
    <property type="component" value="Chromosome"/>
</dbReference>
<accession>N0BI50</accession>
<dbReference type="PANTHER" id="PTHR42930:SF2">
    <property type="entry name" value="PHOU DOMAIN-CONTAINING PROTEIN"/>
    <property type="match status" value="1"/>
</dbReference>
<dbReference type="InterPro" id="IPR037914">
    <property type="entry name" value="SpoVT-AbrB_sf"/>
</dbReference>
<dbReference type="InterPro" id="IPR007159">
    <property type="entry name" value="SpoVT-AbrB_dom"/>
</dbReference>
<evidence type="ECO:0000313" key="2">
    <source>
        <dbReference type="EMBL" id="AGK61967.1"/>
    </source>
</evidence>
<reference evidence="2 3" key="1">
    <citation type="journal article" date="2013" name="Genome Announc.">
        <title>Complete Genome Sequence of the Thermophilic and Facultatively Chemolithoautotrophic Sulfate Reducer Archaeoglobus sulfaticallidus Strain PM70-1T.</title>
        <authorList>
            <person name="Stokke R."/>
            <person name="Hocking W.P."/>
            <person name="Steinsbu B.O."/>
            <person name="Steen I.H."/>
        </authorList>
    </citation>
    <scope>NUCLEOTIDE SEQUENCE [LARGE SCALE GENOMIC DNA]</scope>
    <source>
        <strain evidence="2">PM70-1</strain>
    </source>
</reference>
<dbReference type="SMART" id="SM00966">
    <property type="entry name" value="SpoVT_AbrB"/>
    <property type="match status" value="1"/>
</dbReference>
<dbReference type="GeneID" id="15393636"/>
<dbReference type="HOGENOM" id="CLU_069302_1_0_2"/>
<dbReference type="EMBL" id="CP005290">
    <property type="protein sequence ID" value="AGK61967.1"/>
    <property type="molecule type" value="Genomic_DNA"/>
</dbReference>
<dbReference type="InterPro" id="IPR028366">
    <property type="entry name" value="PhoU"/>
</dbReference>
<sequence>MNVRRLQFIGGSSYMVSLPKNWIRSNDLEQGDELVLNVEDECIIILPKKISESSKVVKGQIKGLKQYDTDFLRRFIYAVYIQGLDEIVIEDKNINPRILTKISDVVRTMIGMEIIHAKDGKIVLRCMNTPDFDFSGVLKRMYQIIDAMIDGIIDGLKVKDATTLNEIKYFESDLDRLYFLALREQHRKVKELSITVKWNELRMILGARTVTKLIEEIADSLREFSDYVKNIEDKEEVLIKLLTDVKTIFSEVLKAYSESDLTTSEKVIKETEKLIVEIVRLISENQEINYRMSLETLKEIMKNIKSIGEVAFNRSVRDLMTLETG</sequence>
<dbReference type="OrthoDB" id="40991at2157"/>
<name>N0BI50_9EURY</name>
<evidence type="ECO:0000313" key="3">
    <source>
        <dbReference type="Proteomes" id="UP000013307"/>
    </source>
</evidence>
<dbReference type="GO" id="GO:0045936">
    <property type="term" value="P:negative regulation of phosphate metabolic process"/>
    <property type="evidence" value="ECO:0007669"/>
    <property type="project" value="InterPro"/>
</dbReference>
<dbReference type="RefSeq" id="WP_015591563.1">
    <property type="nucleotide sequence ID" value="NC_021169.1"/>
</dbReference>
<dbReference type="eggNOG" id="arCOG00318">
    <property type="taxonomic scope" value="Archaea"/>
</dbReference>
<protein>
    <submittedName>
        <fullName evidence="2">Phosphate uptake regulator</fullName>
    </submittedName>
</protein>
<dbReference type="PANTHER" id="PTHR42930">
    <property type="entry name" value="PHOSPHATE-SPECIFIC TRANSPORT SYSTEM ACCESSORY PROTEIN PHOU"/>
    <property type="match status" value="1"/>
</dbReference>
<dbReference type="GO" id="GO:0003677">
    <property type="term" value="F:DNA binding"/>
    <property type="evidence" value="ECO:0007669"/>
    <property type="project" value="InterPro"/>
</dbReference>
<dbReference type="SUPFAM" id="SSF89447">
    <property type="entry name" value="AbrB/MazE/MraZ-like"/>
    <property type="match status" value="1"/>
</dbReference>
<keyword evidence="3" id="KW-1185">Reference proteome</keyword>
<dbReference type="InterPro" id="IPR038078">
    <property type="entry name" value="PhoU-like_sf"/>
</dbReference>
<proteinExistence type="predicted"/>
<dbReference type="InterPro" id="IPR026022">
    <property type="entry name" value="PhoU_dom"/>
</dbReference>